<evidence type="ECO:0008006" key="2">
    <source>
        <dbReference type="Google" id="ProtNLM"/>
    </source>
</evidence>
<reference evidence="1" key="1">
    <citation type="journal article" date="2015" name="Nature">
        <title>Complex archaea that bridge the gap between prokaryotes and eukaryotes.</title>
        <authorList>
            <person name="Spang A."/>
            <person name="Saw J.H."/>
            <person name="Jorgensen S.L."/>
            <person name="Zaremba-Niedzwiedzka K."/>
            <person name="Martijn J."/>
            <person name="Lind A.E."/>
            <person name="van Eijk R."/>
            <person name="Schleper C."/>
            <person name="Guy L."/>
            <person name="Ettema T.J."/>
        </authorList>
    </citation>
    <scope>NUCLEOTIDE SEQUENCE</scope>
</reference>
<dbReference type="AlphaFoldDB" id="A0A0F9RI93"/>
<dbReference type="InterPro" id="IPR018775">
    <property type="entry name" value="RlaP"/>
</dbReference>
<proteinExistence type="predicted"/>
<name>A0A0F9RI93_9ZZZZ</name>
<accession>A0A0F9RI93</accession>
<dbReference type="PANTHER" id="PTHR34817">
    <property type="entry name" value="NUCLEOTIDYLTRANSFERASE"/>
    <property type="match status" value="1"/>
</dbReference>
<dbReference type="PANTHER" id="PTHR34817:SF2">
    <property type="entry name" value="NUCLEOTIDYLTRANSFERASE"/>
    <property type="match status" value="1"/>
</dbReference>
<evidence type="ECO:0000313" key="1">
    <source>
        <dbReference type="EMBL" id="KKN16998.1"/>
    </source>
</evidence>
<sequence length="264" mass="31156">MKQEIIKLVKELAIEYDVKILFCVESGSRAWGMESKDSDYDVRFVYYRKPEEYTKINPKPEVISASFNDKLERCQPEGCLIDMQGFDLLKFSKMLSSSNPTVIEWLNSDIIYLGNKPKEYIKFSKELFNFMSIYYHYKSMGKQNYLKYIKPQNHLATPKKYLYACRGIMCALYVKEFLELPPIKFPETLSKLYGSDCINDEILNLLLDIIDNKKSQKEKHKIENIEILDEFIEEQLKIDEAPDKRHYHLPNYFNDVIIPIIHGV</sequence>
<dbReference type="EMBL" id="LAZR01003564">
    <property type="protein sequence ID" value="KKN16998.1"/>
    <property type="molecule type" value="Genomic_DNA"/>
</dbReference>
<comment type="caution">
    <text evidence="1">The sequence shown here is derived from an EMBL/GenBank/DDBJ whole genome shotgun (WGS) entry which is preliminary data.</text>
</comment>
<dbReference type="Pfam" id="PF10127">
    <property type="entry name" value="RlaP"/>
    <property type="match status" value="1"/>
</dbReference>
<protein>
    <recommendedName>
        <fullName evidence="2">Polymerase nucleotidyl transferase domain-containing protein</fullName>
    </recommendedName>
</protein>
<gene>
    <name evidence="1" type="ORF">LCGC14_0970060</name>
</gene>
<organism evidence="1">
    <name type="scientific">marine sediment metagenome</name>
    <dbReference type="NCBI Taxonomy" id="412755"/>
    <lineage>
        <taxon>unclassified sequences</taxon>
        <taxon>metagenomes</taxon>
        <taxon>ecological metagenomes</taxon>
    </lineage>
</organism>